<comment type="similarity">
    <text evidence="3 4">Belongs to the glutamine synthetase family.</text>
</comment>
<dbReference type="Gene3D" id="3.10.20.70">
    <property type="entry name" value="Glutamine synthetase, N-terminal domain"/>
    <property type="match status" value="1"/>
</dbReference>
<dbReference type="Proteomes" id="UP000298390">
    <property type="component" value="Unassembled WGS sequence"/>
</dbReference>
<evidence type="ECO:0000313" key="6">
    <source>
        <dbReference type="EMBL" id="TFY57983.1"/>
    </source>
</evidence>
<dbReference type="EMBL" id="SEKV01000388">
    <property type="protein sequence ID" value="TFY57983.1"/>
    <property type="molecule type" value="Genomic_DNA"/>
</dbReference>
<comment type="caution">
    <text evidence="6">The sequence shown here is derived from an EMBL/GenBank/DDBJ whole genome shotgun (WGS) entry which is preliminary data.</text>
</comment>
<dbReference type="FunFam" id="3.10.20.70:FF:000013">
    <property type="entry name" value="Glutamine synthetase bacteria"/>
    <property type="match status" value="1"/>
</dbReference>
<feature type="domain" description="GS catalytic" evidence="5">
    <location>
        <begin position="147"/>
        <end position="544"/>
    </location>
</feature>
<evidence type="ECO:0000259" key="5">
    <source>
        <dbReference type="PROSITE" id="PS51987"/>
    </source>
</evidence>
<dbReference type="PANTHER" id="PTHR43785:SF12">
    <property type="entry name" value="TYPE-1 GLUTAMINE SYNTHETASE 2"/>
    <property type="match status" value="1"/>
</dbReference>
<accession>A0A4Y9Y874</accession>
<evidence type="ECO:0000256" key="4">
    <source>
        <dbReference type="RuleBase" id="RU000384"/>
    </source>
</evidence>
<dbReference type="STRING" id="34475.A0A4Y9Y874"/>
<dbReference type="SUPFAM" id="SSF54368">
    <property type="entry name" value="Glutamine synthetase, N-terminal domain"/>
    <property type="match status" value="1"/>
</dbReference>
<protein>
    <recommendedName>
        <fullName evidence="1">Glutamine synthetase</fullName>
    </recommendedName>
</protein>
<dbReference type="InterPro" id="IPR014746">
    <property type="entry name" value="Gln_synth/guanido_kin_cat_dom"/>
</dbReference>
<dbReference type="Pfam" id="PF00120">
    <property type="entry name" value="Gln-synt_C"/>
    <property type="match status" value="1"/>
</dbReference>
<dbReference type="InterPro" id="IPR008146">
    <property type="entry name" value="Gln_synth_cat_dom"/>
</dbReference>
<reference evidence="6 7" key="1">
    <citation type="submission" date="2019-01" db="EMBL/GenBank/DDBJ databases">
        <title>Genome sequencing of the rare red list fungi Fomitopsis rosea.</title>
        <authorList>
            <person name="Buettner E."/>
            <person name="Kellner H."/>
        </authorList>
    </citation>
    <scope>NUCLEOTIDE SEQUENCE [LARGE SCALE GENOMIC DNA]</scope>
    <source>
        <strain evidence="6 7">DSM 105464</strain>
    </source>
</reference>
<dbReference type="GO" id="GO:0004356">
    <property type="term" value="F:glutamine synthetase activity"/>
    <property type="evidence" value="ECO:0007669"/>
    <property type="project" value="InterPro"/>
</dbReference>
<dbReference type="SUPFAM" id="SSF55931">
    <property type="entry name" value="Glutamine synthetase/guanido kinase"/>
    <property type="match status" value="1"/>
</dbReference>
<dbReference type="GO" id="GO:0006542">
    <property type="term" value="P:glutamine biosynthetic process"/>
    <property type="evidence" value="ECO:0007669"/>
    <property type="project" value="InterPro"/>
</dbReference>
<dbReference type="PANTHER" id="PTHR43785">
    <property type="entry name" value="GAMMA-GLUTAMYLPUTRESCINE SYNTHETASE"/>
    <property type="match status" value="1"/>
</dbReference>
<dbReference type="AlphaFoldDB" id="A0A4Y9Y874"/>
<gene>
    <name evidence="6" type="ORF">EVJ58_g6691</name>
</gene>
<keyword evidence="2" id="KW-0436">Ligase</keyword>
<evidence type="ECO:0000256" key="1">
    <source>
        <dbReference type="ARBA" id="ARBA00021364"/>
    </source>
</evidence>
<dbReference type="SMART" id="SM01230">
    <property type="entry name" value="Gln-synt_C"/>
    <property type="match status" value="1"/>
</dbReference>
<proteinExistence type="inferred from homology"/>
<dbReference type="InterPro" id="IPR036651">
    <property type="entry name" value="Gln_synt_N_sf"/>
</dbReference>
<dbReference type="PROSITE" id="PS51987">
    <property type="entry name" value="GS_CATALYTIC"/>
    <property type="match status" value="1"/>
</dbReference>
<organism evidence="6 7">
    <name type="scientific">Rhodofomes roseus</name>
    <dbReference type="NCBI Taxonomy" id="34475"/>
    <lineage>
        <taxon>Eukaryota</taxon>
        <taxon>Fungi</taxon>
        <taxon>Dikarya</taxon>
        <taxon>Basidiomycota</taxon>
        <taxon>Agaricomycotina</taxon>
        <taxon>Agaricomycetes</taxon>
        <taxon>Polyporales</taxon>
        <taxon>Rhodofomes</taxon>
    </lineage>
</organism>
<name>A0A4Y9Y874_9APHY</name>
<evidence type="ECO:0000256" key="3">
    <source>
        <dbReference type="PROSITE-ProRule" id="PRU01331"/>
    </source>
</evidence>
<sequence length="544" mass="60698">MGGASATQHAPKSLLELEDLLRDDIKVKVAGERLRVSIREFKLIERVHRVGIDVDGVLRGKFMSKEKFLSAASSDGFGFCSVIFGWDIHDTVYSKELLISNRANGYRDILATIDLSTYRRIPWENNVPFFLVSFLDPDTKEPICADPRGALKKVVDRAASKGWQCYAGCEYEYFQFKETPHSVHEKKYTDLQPLTPGMHGYSLLRTQLNNDYFHDIFDESHKFDVPLEGHHTETGPGVYETALAYTTAHRMADNAILFKYLVKSIGMKHGITPSFMAKPWGNVRSKTMSVLVHPDPPYSFQDVAGSHIHVSLRDESGKSLFAVSEAELKTGRANAAYEDTKFLSQEGEWFLAGVLEGLPDVMPMLVPTINGYKRLVGGEAFWAPNAVTYGYDSRAASVRIIAPPSVPAAATRMEVRVPGADMNPYFALSAVLALGMRGIERKMKLPGPPVGQLTLEDKRSGKVSWMVLGVGTEVVLTGSVQVKMLPQSLEAATERMMRPESIAREEAVFGNDFVDHFGGTRQHEVRLWNEAVTNWEVERYLELA</sequence>
<evidence type="ECO:0000256" key="2">
    <source>
        <dbReference type="ARBA" id="ARBA00022598"/>
    </source>
</evidence>
<evidence type="ECO:0000313" key="7">
    <source>
        <dbReference type="Proteomes" id="UP000298390"/>
    </source>
</evidence>
<dbReference type="Gene3D" id="3.30.590.10">
    <property type="entry name" value="Glutamine synthetase/guanido kinase, catalytic domain"/>
    <property type="match status" value="1"/>
</dbReference>